<reference evidence="7 8" key="1">
    <citation type="journal article" date="2021" name="Sci. Rep.">
        <title>The genome of the diatom Chaetoceros tenuissimus carries an ancient integrated fragment of an extant virus.</title>
        <authorList>
            <person name="Hongo Y."/>
            <person name="Kimura K."/>
            <person name="Takaki Y."/>
            <person name="Yoshida Y."/>
            <person name="Baba S."/>
            <person name="Kobayashi G."/>
            <person name="Nagasaki K."/>
            <person name="Hano T."/>
            <person name="Tomaru Y."/>
        </authorList>
    </citation>
    <scope>NUCLEOTIDE SEQUENCE [LARGE SCALE GENOMIC DNA]</scope>
    <source>
        <strain evidence="7 8">NIES-3715</strain>
    </source>
</reference>
<dbReference type="InterPro" id="IPR036388">
    <property type="entry name" value="WH-like_DNA-bd_sf"/>
</dbReference>
<dbReference type="Gene3D" id="1.10.10.10">
    <property type="entry name" value="Winged helix-like DNA-binding domain superfamily/Winged helix DNA-binding domain"/>
    <property type="match status" value="1"/>
</dbReference>
<dbReference type="InterPro" id="IPR035979">
    <property type="entry name" value="RBD_domain_sf"/>
</dbReference>
<dbReference type="PROSITE" id="PS50961">
    <property type="entry name" value="HTH_LA"/>
    <property type="match status" value="1"/>
</dbReference>
<dbReference type="PROSITE" id="PS51939">
    <property type="entry name" value="XRRM"/>
    <property type="match status" value="1"/>
</dbReference>
<protein>
    <recommendedName>
        <fullName evidence="9">HTH La-type RNA-binding domain-containing protein</fullName>
    </recommendedName>
</protein>
<comment type="caution">
    <text evidence="7">The sequence shown here is derived from an EMBL/GenBank/DDBJ whole genome shotgun (WGS) entry which is preliminary data.</text>
</comment>
<evidence type="ECO:0000259" key="4">
    <source>
        <dbReference type="PROSITE" id="PS50102"/>
    </source>
</evidence>
<evidence type="ECO:0000313" key="7">
    <source>
        <dbReference type="EMBL" id="GFH58497.1"/>
    </source>
</evidence>
<dbReference type="CDD" id="cd00590">
    <property type="entry name" value="RRM_SF"/>
    <property type="match status" value="1"/>
</dbReference>
<evidence type="ECO:0008006" key="9">
    <source>
        <dbReference type="Google" id="ProtNLM"/>
    </source>
</evidence>
<dbReference type="PANTHER" id="PTHR22792:SF140">
    <property type="entry name" value="ACHILLES, ISOFORM A"/>
    <property type="match status" value="1"/>
</dbReference>
<gene>
    <name evidence="7" type="ORF">CTEN210_14973</name>
</gene>
<feature type="coiled-coil region" evidence="3">
    <location>
        <begin position="198"/>
        <end position="225"/>
    </location>
</feature>
<dbReference type="SMART" id="SM00715">
    <property type="entry name" value="LA"/>
    <property type="match status" value="1"/>
</dbReference>
<dbReference type="InterPro" id="IPR012677">
    <property type="entry name" value="Nucleotide-bd_a/b_plait_sf"/>
</dbReference>
<evidence type="ECO:0000313" key="8">
    <source>
        <dbReference type="Proteomes" id="UP001054902"/>
    </source>
</evidence>
<evidence type="ECO:0000256" key="1">
    <source>
        <dbReference type="ARBA" id="ARBA00022884"/>
    </source>
</evidence>
<organism evidence="7 8">
    <name type="scientific">Chaetoceros tenuissimus</name>
    <dbReference type="NCBI Taxonomy" id="426638"/>
    <lineage>
        <taxon>Eukaryota</taxon>
        <taxon>Sar</taxon>
        <taxon>Stramenopiles</taxon>
        <taxon>Ochrophyta</taxon>
        <taxon>Bacillariophyta</taxon>
        <taxon>Coscinodiscophyceae</taxon>
        <taxon>Chaetocerotophycidae</taxon>
        <taxon>Chaetocerotales</taxon>
        <taxon>Chaetocerotaceae</taxon>
        <taxon>Chaetoceros</taxon>
    </lineage>
</organism>
<sequence length="348" mass="39698">MSADLDQIAERLGFFFSDANLRMDKFLRRIVLDKYTGGNVEIDTLLKFNTIKKLTTDPAIIASAVEKVESPKLKLNEAKTTISRVEPFTEDMLNDNVKVSLRVGGFPIKDEQYVNSREEVAELFSQYGKVALMRMITAYNKKEQKRVAVGKGFVEFADAEGFEKAVADLCGESPKTVLKLADEDLRVKTMQAWLDKKAAGKEEKAGNKRAREEKLEQEKAEIEAIQFTLDWEKGCVIKMEGLPDGCDREMIIATVKKFFGDDVEARADYSRGDKDGKIRFTKHDEKISEFTSKLNDGSVTLGDAKITKASLMEGEEEEKYYADYISFRTKQMREKAQEKFDRQKRRKH</sequence>
<evidence type="ECO:0000259" key="5">
    <source>
        <dbReference type="PROSITE" id="PS50961"/>
    </source>
</evidence>
<keyword evidence="3" id="KW-0175">Coiled coil</keyword>
<dbReference type="Pfam" id="PF05383">
    <property type="entry name" value="La"/>
    <property type="match status" value="1"/>
</dbReference>
<name>A0AAD3D5W0_9STRA</name>
<accession>A0AAD3D5W0</accession>
<feature type="domain" description="XRRM" evidence="6">
    <location>
        <begin position="230"/>
        <end position="348"/>
    </location>
</feature>
<dbReference type="SUPFAM" id="SSF54928">
    <property type="entry name" value="RNA-binding domain, RBD"/>
    <property type="match status" value="1"/>
</dbReference>
<dbReference type="PROSITE" id="PS50102">
    <property type="entry name" value="RRM"/>
    <property type="match status" value="1"/>
</dbReference>
<dbReference type="InterPro" id="IPR014886">
    <property type="entry name" value="La_xRRM"/>
</dbReference>
<dbReference type="InterPro" id="IPR045180">
    <property type="entry name" value="La_dom_prot"/>
</dbReference>
<proteinExistence type="predicted"/>
<dbReference type="PANTHER" id="PTHR22792">
    <property type="entry name" value="LUPUS LA PROTEIN-RELATED"/>
    <property type="match status" value="1"/>
</dbReference>
<evidence type="ECO:0000256" key="2">
    <source>
        <dbReference type="PROSITE-ProRule" id="PRU00332"/>
    </source>
</evidence>
<dbReference type="Proteomes" id="UP001054902">
    <property type="component" value="Unassembled WGS sequence"/>
</dbReference>
<dbReference type="Pfam" id="PF00076">
    <property type="entry name" value="RRM_1"/>
    <property type="match status" value="1"/>
</dbReference>
<keyword evidence="1 2" id="KW-0694">RNA-binding</keyword>
<dbReference type="InterPro" id="IPR000504">
    <property type="entry name" value="RRM_dom"/>
</dbReference>
<feature type="domain" description="RRM" evidence="4">
    <location>
        <begin position="99"/>
        <end position="192"/>
    </location>
</feature>
<dbReference type="GO" id="GO:1990904">
    <property type="term" value="C:ribonucleoprotein complex"/>
    <property type="evidence" value="ECO:0007669"/>
    <property type="project" value="UniProtKB-UniRule"/>
</dbReference>
<feature type="domain" description="HTH La-type RNA-binding" evidence="5">
    <location>
        <begin position="1"/>
        <end position="92"/>
    </location>
</feature>
<evidence type="ECO:0000259" key="6">
    <source>
        <dbReference type="PROSITE" id="PS51939"/>
    </source>
</evidence>
<dbReference type="EMBL" id="BLLK01000062">
    <property type="protein sequence ID" value="GFH58497.1"/>
    <property type="molecule type" value="Genomic_DNA"/>
</dbReference>
<dbReference type="InterPro" id="IPR006630">
    <property type="entry name" value="La_HTH"/>
</dbReference>
<dbReference type="InterPro" id="IPR036390">
    <property type="entry name" value="WH_DNA-bd_sf"/>
</dbReference>
<dbReference type="AlphaFoldDB" id="A0AAD3D5W0"/>
<evidence type="ECO:0000256" key="3">
    <source>
        <dbReference type="SAM" id="Coils"/>
    </source>
</evidence>
<dbReference type="SUPFAM" id="SSF46785">
    <property type="entry name" value="Winged helix' DNA-binding domain"/>
    <property type="match status" value="1"/>
</dbReference>
<keyword evidence="8" id="KW-1185">Reference proteome</keyword>
<dbReference type="Pfam" id="PF08777">
    <property type="entry name" value="RRM_3"/>
    <property type="match status" value="1"/>
</dbReference>
<dbReference type="GO" id="GO:0003729">
    <property type="term" value="F:mRNA binding"/>
    <property type="evidence" value="ECO:0007669"/>
    <property type="project" value="TreeGrafter"/>
</dbReference>
<dbReference type="Gene3D" id="3.30.70.330">
    <property type="match status" value="2"/>
</dbReference>
<dbReference type="GO" id="GO:0005634">
    <property type="term" value="C:nucleus"/>
    <property type="evidence" value="ECO:0007669"/>
    <property type="project" value="TreeGrafter"/>
</dbReference>